<name>A0A0H4KLN0_9BACI</name>
<dbReference type="Proteomes" id="UP000036202">
    <property type="component" value="Chromosome"/>
</dbReference>
<gene>
    <name evidence="1" type="ORF">BEH_21720</name>
</gene>
<dbReference type="RefSeq" id="WP_046217922.1">
    <property type="nucleotide sequence ID" value="NZ_CP011974.1"/>
</dbReference>
<dbReference type="EMBL" id="CP011974">
    <property type="protein sequence ID" value="AKO94490.1"/>
    <property type="molecule type" value="Genomic_DNA"/>
</dbReference>
<organism evidence="1 2">
    <name type="scientific">Priestia filamentosa</name>
    <dbReference type="NCBI Taxonomy" id="1402861"/>
    <lineage>
        <taxon>Bacteria</taxon>
        <taxon>Bacillati</taxon>
        <taxon>Bacillota</taxon>
        <taxon>Bacilli</taxon>
        <taxon>Bacillales</taxon>
        <taxon>Bacillaceae</taxon>
        <taxon>Priestia</taxon>
    </lineage>
</organism>
<dbReference type="KEGG" id="beo:BEH_21720"/>
<reference evidence="1 2" key="1">
    <citation type="journal article" date="2015" name="PLoS ONE">
        <title>Genome Sequence of Bacillus endophyticus and Analysis of Its Companion Mechanism in the Ketogulonigenium vulgare-Bacillus Strain Consortium.</title>
        <authorList>
            <person name="Jia N."/>
            <person name="Du J."/>
            <person name="Ding M.Z."/>
            <person name="Gao F."/>
            <person name="Yuan Y.J."/>
        </authorList>
    </citation>
    <scope>NUCLEOTIDE SEQUENCE [LARGE SCALE GENOMIC DNA]</scope>
    <source>
        <strain evidence="1 2">Hbe603</strain>
    </source>
</reference>
<sequence>MNEQTKEQYKMAVLNLLQPKIASLVKEAHPVYQEDLEQELKLKMLEKMQTPFLHNIPSFFEFVSSNEKKIKFKFKLYNTFKLQKQYNTQPLL</sequence>
<accession>A0A0H4KLN0</accession>
<reference evidence="2" key="2">
    <citation type="submission" date="2015-06" db="EMBL/GenBank/DDBJ databases">
        <title>Genome Sequence of Bacillus endophyticus and Analysis of its Companion Mechanism in the Ketogulonigenium vulgare-Bacillus strain Consortium.</title>
        <authorList>
            <person name="Jia N."/>
            <person name="Du J."/>
            <person name="Ding M.-Z."/>
            <person name="Gao F."/>
            <person name="Yuan Y.-J."/>
        </authorList>
    </citation>
    <scope>NUCLEOTIDE SEQUENCE [LARGE SCALE GENOMIC DNA]</scope>
    <source>
        <strain evidence="2">Hbe603</strain>
    </source>
</reference>
<evidence type="ECO:0000313" key="1">
    <source>
        <dbReference type="EMBL" id="AKO94490.1"/>
    </source>
</evidence>
<protein>
    <submittedName>
        <fullName evidence="1">Uncharacterized protein</fullName>
    </submittedName>
</protein>
<keyword evidence="2" id="KW-1185">Reference proteome</keyword>
<proteinExistence type="predicted"/>
<dbReference type="PATRIC" id="fig|135735.6.peg.4592"/>
<dbReference type="AlphaFoldDB" id="A0A0H4KLN0"/>
<evidence type="ECO:0000313" key="2">
    <source>
        <dbReference type="Proteomes" id="UP000036202"/>
    </source>
</evidence>